<keyword evidence="1" id="KW-0812">Transmembrane</keyword>
<dbReference type="InterPro" id="IPR025329">
    <property type="entry name" value="DUF4235"/>
</dbReference>
<gene>
    <name evidence="2" type="ORF">J2S90_001932</name>
    <name evidence="3" type="ORF">J2S93_002600</name>
</gene>
<organism evidence="2 5">
    <name type="scientific">Arthrobacter bambusae</name>
    <dbReference type="NCBI Taxonomy" id="1338426"/>
    <lineage>
        <taxon>Bacteria</taxon>
        <taxon>Bacillati</taxon>
        <taxon>Actinomycetota</taxon>
        <taxon>Actinomycetes</taxon>
        <taxon>Micrococcales</taxon>
        <taxon>Micrococcaceae</taxon>
        <taxon>Arthrobacter</taxon>
    </lineage>
</organism>
<comment type="caution">
    <text evidence="2">The sequence shown here is derived from an EMBL/GenBank/DDBJ whole genome shotgun (WGS) entry which is preliminary data.</text>
</comment>
<dbReference type="RefSeq" id="WP_306960887.1">
    <property type="nucleotide sequence ID" value="NZ_JAUSRG010000004.1"/>
</dbReference>
<evidence type="ECO:0000313" key="3">
    <source>
        <dbReference type="EMBL" id="MDQ0181169.1"/>
    </source>
</evidence>
<dbReference type="Pfam" id="PF14019">
    <property type="entry name" value="DUF4235"/>
    <property type="match status" value="1"/>
</dbReference>
<protein>
    <recommendedName>
        <fullName evidence="6">DUF4235 domain-containing protein</fullName>
    </recommendedName>
</protein>
<evidence type="ECO:0008006" key="6">
    <source>
        <dbReference type="Google" id="ProtNLM"/>
    </source>
</evidence>
<proteinExistence type="predicted"/>
<keyword evidence="1" id="KW-0472">Membrane</keyword>
<dbReference type="EMBL" id="JAUSTF010000005">
    <property type="protein sequence ID" value="MDQ0181169.1"/>
    <property type="molecule type" value="Genomic_DNA"/>
</dbReference>
<reference evidence="2 4" key="1">
    <citation type="submission" date="2023-07" db="EMBL/GenBank/DDBJ databases">
        <title>Sorghum-associated microbial communities from plants grown in Nebraska, USA.</title>
        <authorList>
            <person name="Schachtman D."/>
        </authorList>
    </citation>
    <scope>NUCLEOTIDE SEQUENCE</scope>
    <source>
        <strain evidence="2">DS1006</strain>
        <strain evidence="3 4">DS1016</strain>
    </source>
</reference>
<dbReference type="EMBL" id="JAUSRG010000004">
    <property type="protein sequence ID" value="MDP9904973.1"/>
    <property type="molecule type" value="Genomic_DNA"/>
</dbReference>
<dbReference type="AlphaFoldDB" id="A0AAW8DB12"/>
<keyword evidence="4" id="KW-1185">Reference proteome</keyword>
<dbReference type="Proteomes" id="UP001230951">
    <property type="component" value="Unassembled WGS sequence"/>
</dbReference>
<name>A0AAW8DB12_9MICC</name>
<dbReference type="Proteomes" id="UP001242995">
    <property type="component" value="Unassembled WGS sequence"/>
</dbReference>
<keyword evidence="1" id="KW-1133">Transmembrane helix</keyword>
<accession>A0AAW8DB12</accession>
<evidence type="ECO:0000313" key="2">
    <source>
        <dbReference type="EMBL" id="MDP9904973.1"/>
    </source>
</evidence>
<sequence length="86" mass="8801">MNVLIKLLGLVVGMGAGVAANKALEAIWSKSTGKPAPKDATNLEDSLAGVLLFAFAGGAVGAVIHVLTQRTTKKALTKLQETADEV</sequence>
<evidence type="ECO:0000313" key="5">
    <source>
        <dbReference type="Proteomes" id="UP001242995"/>
    </source>
</evidence>
<evidence type="ECO:0000313" key="4">
    <source>
        <dbReference type="Proteomes" id="UP001230951"/>
    </source>
</evidence>
<feature type="transmembrane region" description="Helical" evidence="1">
    <location>
        <begin position="47"/>
        <end position="68"/>
    </location>
</feature>
<evidence type="ECO:0000256" key="1">
    <source>
        <dbReference type="SAM" id="Phobius"/>
    </source>
</evidence>